<dbReference type="EC" id="3.5.1.16" evidence="11"/>
<protein>
    <submittedName>
        <fullName evidence="11">Acetylornithine deacetylase</fullName>
        <ecNumber evidence="11">3.5.1.16</ecNumber>
    </submittedName>
</protein>
<keyword evidence="3" id="KW-0963">Cytoplasm</keyword>
<dbReference type="Proteomes" id="UP001161276">
    <property type="component" value="Unassembled WGS sequence"/>
</dbReference>
<dbReference type="EMBL" id="JAOCKG010000007">
    <property type="protein sequence ID" value="MDH2052386.1"/>
    <property type="molecule type" value="Genomic_DNA"/>
</dbReference>
<dbReference type="SUPFAM" id="SSF53187">
    <property type="entry name" value="Zn-dependent exopeptidases"/>
    <property type="match status" value="1"/>
</dbReference>
<reference evidence="11" key="1">
    <citation type="submission" date="2022-09" db="EMBL/GenBank/DDBJ databases">
        <title>Intensive care unit water sources are persistently colonized with multi-drug resistant bacteria and are the site of extensive horizontal gene transfer of antibiotic resistance genes.</title>
        <authorList>
            <person name="Diorio-Toth L."/>
        </authorList>
    </citation>
    <scope>NUCLEOTIDE SEQUENCE</scope>
    <source>
        <strain evidence="11">GD03676</strain>
    </source>
</reference>
<dbReference type="InterPro" id="IPR036264">
    <property type="entry name" value="Bact_exopeptidase_dim_dom"/>
</dbReference>
<dbReference type="InterPro" id="IPR010169">
    <property type="entry name" value="AcOrn-deacetyl"/>
</dbReference>
<dbReference type="GO" id="GO:0046872">
    <property type="term" value="F:metal ion binding"/>
    <property type="evidence" value="ECO:0007669"/>
    <property type="project" value="UniProtKB-KW"/>
</dbReference>
<dbReference type="InterPro" id="IPR001261">
    <property type="entry name" value="ArgE/DapE_CS"/>
</dbReference>
<dbReference type="InterPro" id="IPR011650">
    <property type="entry name" value="Peptidase_M20_dimer"/>
</dbReference>
<sequence length="400" mass="43493">MDTRLKNSKVGVSQNDQNVVTLLSKLVAFDTTSRESNLALINYCADYLKIYGIDTTLVKNAEGTKANLWATIGPHVDGGLVLSGHTDCVPVDGQEWSTPPFEVTERGERLYGRGTADMKGFLACALHLVPEFAAMNLTKPVHLAFSYDEEVGVLGVRDLLSYVAEKRVRPGFCVVGEPTSMDVVNGHKGGRLYECVVSGLEAHSSLTPKGVNAIQFGAQVISHIAHVASDLESGGEIDVDFDVPYSTLSTGIVSGGTAGNIIPSECKFIFEMRNLPDADQDEIFGRVEQFAREVLVPQMKRVSDSCNIHFRKIVSYPGHNISPDHPMVSRAMELLGCCTNRKVAFGTEAGLFQQYLKLPTIVCGPGDIGVAHKPDEFVPIPDLIRCVQFLRSMGTTLCQQ</sequence>
<keyword evidence="4" id="KW-0055">Arginine biosynthesis</keyword>
<evidence type="ECO:0000256" key="7">
    <source>
        <dbReference type="ARBA" id="ARBA00022801"/>
    </source>
</evidence>
<dbReference type="InterPro" id="IPR002933">
    <property type="entry name" value="Peptidase_M20"/>
</dbReference>
<dbReference type="Pfam" id="PF01546">
    <property type="entry name" value="Peptidase_M20"/>
    <property type="match status" value="1"/>
</dbReference>
<evidence type="ECO:0000256" key="9">
    <source>
        <dbReference type="ARBA" id="ARBA00023285"/>
    </source>
</evidence>
<keyword evidence="9" id="KW-0170">Cobalt</keyword>
<comment type="cofactor">
    <cofactor evidence="1">
        <name>Zn(2+)</name>
        <dbReference type="ChEBI" id="CHEBI:29105"/>
    </cofactor>
</comment>
<evidence type="ECO:0000259" key="10">
    <source>
        <dbReference type="Pfam" id="PF07687"/>
    </source>
</evidence>
<dbReference type="NCBIfam" id="TIGR01892">
    <property type="entry name" value="AcOrn-deacetyl"/>
    <property type="match status" value="1"/>
</dbReference>
<gene>
    <name evidence="11" type="primary">argE</name>
    <name evidence="11" type="ORF">N5K24_18420</name>
</gene>
<dbReference type="InterPro" id="IPR050072">
    <property type="entry name" value="Peptidase_M20A"/>
</dbReference>
<dbReference type="Pfam" id="PF07687">
    <property type="entry name" value="M20_dimer"/>
    <property type="match status" value="1"/>
</dbReference>
<dbReference type="PANTHER" id="PTHR43808">
    <property type="entry name" value="ACETYLORNITHINE DEACETYLASE"/>
    <property type="match status" value="1"/>
</dbReference>
<keyword evidence="5" id="KW-0028">Amino-acid biosynthesis</keyword>
<keyword evidence="7 11" id="KW-0378">Hydrolase</keyword>
<dbReference type="Gene3D" id="3.40.630.10">
    <property type="entry name" value="Zn peptidases"/>
    <property type="match status" value="1"/>
</dbReference>
<evidence type="ECO:0000256" key="1">
    <source>
        <dbReference type="ARBA" id="ARBA00001947"/>
    </source>
</evidence>
<dbReference type="NCBIfam" id="NF005710">
    <property type="entry name" value="PRK07522.1"/>
    <property type="match status" value="1"/>
</dbReference>
<dbReference type="GO" id="GO:0008777">
    <property type="term" value="F:acetylornithine deacetylase activity"/>
    <property type="evidence" value="ECO:0007669"/>
    <property type="project" value="UniProtKB-EC"/>
</dbReference>
<evidence type="ECO:0000256" key="4">
    <source>
        <dbReference type="ARBA" id="ARBA00022571"/>
    </source>
</evidence>
<evidence type="ECO:0000256" key="6">
    <source>
        <dbReference type="ARBA" id="ARBA00022723"/>
    </source>
</evidence>
<keyword evidence="6" id="KW-0479">Metal-binding</keyword>
<keyword evidence="8" id="KW-0862">Zinc</keyword>
<name>A0AA43AZL8_9BURK</name>
<dbReference type="GO" id="GO:0006526">
    <property type="term" value="P:L-arginine biosynthetic process"/>
    <property type="evidence" value="ECO:0007669"/>
    <property type="project" value="UniProtKB-KW"/>
</dbReference>
<comment type="caution">
    <text evidence="11">The sequence shown here is derived from an EMBL/GenBank/DDBJ whole genome shotgun (WGS) entry which is preliminary data.</text>
</comment>
<organism evidence="11 12">
    <name type="scientific">Achromobacter marplatensis</name>
    <dbReference type="NCBI Taxonomy" id="470868"/>
    <lineage>
        <taxon>Bacteria</taxon>
        <taxon>Pseudomonadati</taxon>
        <taxon>Pseudomonadota</taxon>
        <taxon>Betaproteobacteria</taxon>
        <taxon>Burkholderiales</taxon>
        <taxon>Alcaligenaceae</taxon>
        <taxon>Achromobacter</taxon>
    </lineage>
</organism>
<evidence type="ECO:0000313" key="11">
    <source>
        <dbReference type="EMBL" id="MDH2052386.1"/>
    </source>
</evidence>
<evidence type="ECO:0000256" key="2">
    <source>
        <dbReference type="ARBA" id="ARBA00005691"/>
    </source>
</evidence>
<dbReference type="AlphaFoldDB" id="A0AA43AZL8"/>
<evidence type="ECO:0000256" key="5">
    <source>
        <dbReference type="ARBA" id="ARBA00022605"/>
    </source>
</evidence>
<dbReference type="Gene3D" id="3.30.70.360">
    <property type="match status" value="1"/>
</dbReference>
<dbReference type="PROSITE" id="PS00759">
    <property type="entry name" value="ARGE_DAPE_CPG2_2"/>
    <property type="match status" value="1"/>
</dbReference>
<evidence type="ECO:0000256" key="3">
    <source>
        <dbReference type="ARBA" id="ARBA00022490"/>
    </source>
</evidence>
<feature type="domain" description="Peptidase M20 dimerisation" evidence="10">
    <location>
        <begin position="185"/>
        <end position="296"/>
    </location>
</feature>
<proteinExistence type="inferred from homology"/>
<evidence type="ECO:0000313" key="12">
    <source>
        <dbReference type="Proteomes" id="UP001161276"/>
    </source>
</evidence>
<dbReference type="SUPFAM" id="SSF55031">
    <property type="entry name" value="Bacterial exopeptidase dimerisation domain"/>
    <property type="match status" value="1"/>
</dbReference>
<dbReference type="CDD" id="cd03894">
    <property type="entry name" value="M20_ArgE"/>
    <property type="match status" value="1"/>
</dbReference>
<dbReference type="PANTHER" id="PTHR43808:SF31">
    <property type="entry name" value="N-ACETYL-L-CITRULLINE DEACETYLASE"/>
    <property type="match status" value="1"/>
</dbReference>
<accession>A0AA43AZL8</accession>
<evidence type="ECO:0000256" key="8">
    <source>
        <dbReference type="ARBA" id="ARBA00022833"/>
    </source>
</evidence>
<dbReference type="RefSeq" id="WP_280027884.1">
    <property type="nucleotide sequence ID" value="NZ_JAOCKG010000007.1"/>
</dbReference>
<comment type="similarity">
    <text evidence="2">Belongs to the peptidase M20A family. ArgE subfamily.</text>
</comment>